<dbReference type="GO" id="GO:0003700">
    <property type="term" value="F:DNA-binding transcription factor activity"/>
    <property type="evidence" value="ECO:0007669"/>
    <property type="project" value="InterPro"/>
</dbReference>
<dbReference type="PANTHER" id="PTHR47893:SF1">
    <property type="entry name" value="REGULATORY PROTEIN PCHR"/>
    <property type="match status" value="1"/>
</dbReference>
<dbReference type="InterPro" id="IPR009057">
    <property type="entry name" value="Homeodomain-like_sf"/>
</dbReference>
<evidence type="ECO:0000313" key="6">
    <source>
        <dbReference type="Proteomes" id="UP000297966"/>
    </source>
</evidence>
<reference evidence="5 6" key="1">
    <citation type="submission" date="2019-03" db="EMBL/GenBank/DDBJ databases">
        <title>Bradyrhizobium diversity isolated from nodules of Chamaecrista fasciculata.</title>
        <authorList>
            <person name="Klepa M.S."/>
            <person name="Urquiaga M.O."/>
            <person name="Hungria M."/>
            <person name="Delamuta J.R."/>
        </authorList>
    </citation>
    <scope>NUCLEOTIDE SEQUENCE [LARGE SCALE GENOMIC DNA]</scope>
    <source>
        <strain evidence="5 6">CNPSo 3448</strain>
    </source>
</reference>
<organism evidence="5 6">
    <name type="scientific">Bradyrhizobium niftali</name>
    <dbReference type="NCBI Taxonomy" id="2560055"/>
    <lineage>
        <taxon>Bacteria</taxon>
        <taxon>Pseudomonadati</taxon>
        <taxon>Pseudomonadota</taxon>
        <taxon>Alphaproteobacteria</taxon>
        <taxon>Hyphomicrobiales</taxon>
        <taxon>Nitrobacteraceae</taxon>
        <taxon>Bradyrhizobium</taxon>
    </lineage>
</organism>
<gene>
    <name evidence="5" type="ORF">E4K65_45560</name>
</gene>
<dbReference type="RefSeq" id="WP_135179627.1">
    <property type="nucleotide sequence ID" value="NZ_SPQT01000070.1"/>
</dbReference>
<dbReference type="PANTHER" id="PTHR47893">
    <property type="entry name" value="REGULATORY PROTEIN PCHR"/>
    <property type="match status" value="1"/>
</dbReference>
<sequence length="132" mass="14997">MGRYVQSHLSMSRKEAFCRSDRYSRIVEKLDRLIQSSKPAYSSYLADQLGVSDRTLRSAVLDSTGMSLHRYVRMKRLSTSREKLQHGAASVKSVALDCGFWHLSDFAREYRLLFGELPSSTLRCAKSEAAVK</sequence>
<dbReference type="GO" id="GO:0043565">
    <property type="term" value="F:sequence-specific DNA binding"/>
    <property type="evidence" value="ECO:0007669"/>
    <property type="project" value="InterPro"/>
</dbReference>
<dbReference type="InterPro" id="IPR053142">
    <property type="entry name" value="PchR_regulatory_protein"/>
</dbReference>
<dbReference type="InterPro" id="IPR018060">
    <property type="entry name" value="HTH_AraC"/>
</dbReference>
<dbReference type="SMART" id="SM00342">
    <property type="entry name" value="HTH_ARAC"/>
    <property type="match status" value="1"/>
</dbReference>
<keyword evidence="1" id="KW-0805">Transcription regulation</keyword>
<dbReference type="Proteomes" id="UP000297966">
    <property type="component" value="Unassembled WGS sequence"/>
</dbReference>
<dbReference type="EMBL" id="SPQT01000070">
    <property type="protein sequence ID" value="TFV36438.1"/>
    <property type="molecule type" value="Genomic_DNA"/>
</dbReference>
<dbReference type="Pfam" id="PF12833">
    <property type="entry name" value="HTH_18"/>
    <property type="match status" value="1"/>
</dbReference>
<dbReference type="SUPFAM" id="SSF46689">
    <property type="entry name" value="Homeodomain-like"/>
    <property type="match status" value="1"/>
</dbReference>
<keyword evidence="6" id="KW-1185">Reference proteome</keyword>
<dbReference type="AlphaFoldDB" id="A0A4Y9KYM8"/>
<evidence type="ECO:0000259" key="4">
    <source>
        <dbReference type="PROSITE" id="PS01124"/>
    </source>
</evidence>
<comment type="caution">
    <text evidence="5">The sequence shown here is derived from an EMBL/GenBank/DDBJ whole genome shotgun (WGS) entry which is preliminary data.</text>
</comment>
<dbReference type="Gene3D" id="1.10.10.60">
    <property type="entry name" value="Homeodomain-like"/>
    <property type="match status" value="1"/>
</dbReference>
<name>A0A4Y9KYM8_9BRAD</name>
<protein>
    <submittedName>
        <fullName evidence="5">AraC family transcriptional regulator</fullName>
    </submittedName>
</protein>
<evidence type="ECO:0000256" key="1">
    <source>
        <dbReference type="ARBA" id="ARBA00023015"/>
    </source>
</evidence>
<feature type="domain" description="HTH araC/xylS-type" evidence="4">
    <location>
        <begin position="24"/>
        <end position="124"/>
    </location>
</feature>
<dbReference type="PROSITE" id="PS00041">
    <property type="entry name" value="HTH_ARAC_FAMILY_1"/>
    <property type="match status" value="1"/>
</dbReference>
<evidence type="ECO:0000256" key="3">
    <source>
        <dbReference type="ARBA" id="ARBA00023163"/>
    </source>
</evidence>
<proteinExistence type="predicted"/>
<accession>A0A4Y9KYM8</accession>
<evidence type="ECO:0000313" key="5">
    <source>
        <dbReference type="EMBL" id="TFV36438.1"/>
    </source>
</evidence>
<keyword evidence="3" id="KW-0804">Transcription</keyword>
<evidence type="ECO:0000256" key="2">
    <source>
        <dbReference type="ARBA" id="ARBA00023125"/>
    </source>
</evidence>
<keyword evidence="2" id="KW-0238">DNA-binding</keyword>
<dbReference type="InterPro" id="IPR018062">
    <property type="entry name" value="HTH_AraC-typ_CS"/>
</dbReference>
<dbReference type="PROSITE" id="PS01124">
    <property type="entry name" value="HTH_ARAC_FAMILY_2"/>
    <property type="match status" value="1"/>
</dbReference>
<dbReference type="OrthoDB" id="9802263at2"/>